<keyword evidence="5" id="KW-0963">Cytoplasm</keyword>
<dbReference type="PANTHER" id="PTHR11579:SF0">
    <property type="entry name" value="PROTEIN-L-ISOASPARTATE(D-ASPARTATE) O-METHYLTRANSFERASE"/>
    <property type="match status" value="1"/>
</dbReference>
<dbReference type="PANTHER" id="PTHR11579">
    <property type="entry name" value="PROTEIN-L-ISOASPARTATE O-METHYLTRANSFERASE"/>
    <property type="match status" value="1"/>
</dbReference>
<dbReference type="SUPFAM" id="SSF53335">
    <property type="entry name" value="S-adenosyl-L-methionine-dependent methyltransferases"/>
    <property type="match status" value="1"/>
</dbReference>
<dbReference type="GO" id="GO:0032259">
    <property type="term" value="P:methylation"/>
    <property type="evidence" value="ECO:0007669"/>
    <property type="project" value="UniProtKB-KW"/>
</dbReference>
<dbReference type="PROSITE" id="PS01279">
    <property type="entry name" value="PCMT"/>
    <property type="match status" value="1"/>
</dbReference>
<keyword evidence="8" id="KW-0949">S-adenosyl-L-methionine</keyword>
<comment type="subcellular location">
    <subcellularLocation>
        <location evidence="1">Cytoplasm</location>
    </subcellularLocation>
</comment>
<proteinExistence type="inferred from homology"/>
<evidence type="ECO:0000256" key="7">
    <source>
        <dbReference type="ARBA" id="ARBA00022679"/>
    </source>
</evidence>
<gene>
    <name evidence="10" type="ORF">RM540_11735</name>
</gene>
<keyword evidence="11" id="KW-1185">Reference proteome</keyword>
<dbReference type="Gene3D" id="3.40.50.150">
    <property type="entry name" value="Vaccinia Virus protein VP39"/>
    <property type="match status" value="1"/>
</dbReference>
<evidence type="ECO:0000256" key="4">
    <source>
        <dbReference type="ARBA" id="ARBA00013346"/>
    </source>
</evidence>
<dbReference type="EC" id="2.1.1.77" evidence="3 9"/>
<evidence type="ECO:0000256" key="6">
    <source>
        <dbReference type="ARBA" id="ARBA00022603"/>
    </source>
</evidence>
<dbReference type="InterPro" id="IPR029063">
    <property type="entry name" value="SAM-dependent_MTases_sf"/>
</dbReference>
<comment type="similarity">
    <text evidence="2">Belongs to the methyltransferase superfamily. L-isoaspartyl/D-aspartyl protein methyltransferase family.</text>
</comment>
<dbReference type="Proteomes" id="UP001267426">
    <property type="component" value="Unassembled WGS sequence"/>
</dbReference>
<dbReference type="CDD" id="cd02440">
    <property type="entry name" value="AdoMet_MTases"/>
    <property type="match status" value="1"/>
</dbReference>
<dbReference type="NCBIfam" id="TIGR00080">
    <property type="entry name" value="pimt"/>
    <property type="match status" value="1"/>
</dbReference>
<organism evidence="10 11">
    <name type="scientific">Rubrivirga litoralis</name>
    <dbReference type="NCBI Taxonomy" id="3075598"/>
    <lineage>
        <taxon>Bacteria</taxon>
        <taxon>Pseudomonadati</taxon>
        <taxon>Rhodothermota</taxon>
        <taxon>Rhodothermia</taxon>
        <taxon>Rhodothermales</taxon>
        <taxon>Rubricoccaceae</taxon>
        <taxon>Rubrivirga</taxon>
    </lineage>
</organism>
<keyword evidence="7 10" id="KW-0808">Transferase</keyword>
<evidence type="ECO:0000256" key="8">
    <source>
        <dbReference type="ARBA" id="ARBA00022691"/>
    </source>
</evidence>
<evidence type="ECO:0000313" key="11">
    <source>
        <dbReference type="Proteomes" id="UP001267426"/>
    </source>
</evidence>
<comment type="caution">
    <text evidence="10">The sequence shown here is derived from an EMBL/GenBank/DDBJ whole genome shotgun (WGS) entry which is preliminary data.</text>
</comment>
<sequence>MPLTDRVAARRRADLVAALRAKGIADERVLAAVGSVPRHLFIPDSSLLTQAYDDVALPIGLGQTISQPFTVARMTELLAVREGDRVLEVGTGSGYQAAVLAALGARVFSVERHAPILSRTDQTLGRLGIRVRTRTGDGTRGWPAYAPFDAIVVTAGGPAVPPDLVAQLRDPAPPRPDARLVIPVGPPDHQVLHRITRVGPDETRDETFDGVVFVPLVSGEG</sequence>
<dbReference type="EMBL" id="JAVRHT010000027">
    <property type="protein sequence ID" value="MDT0632421.1"/>
    <property type="molecule type" value="Genomic_DNA"/>
</dbReference>
<name>A0ABU3BTC7_9BACT</name>
<accession>A0ABU3BTC7</accession>
<protein>
    <recommendedName>
        <fullName evidence="4 9">Protein-L-isoaspartate O-methyltransferase</fullName>
        <ecNumber evidence="3 9">2.1.1.77</ecNumber>
    </recommendedName>
</protein>
<dbReference type="NCBIfam" id="NF001453">
    <property type="entry name" value="PRK00312.1"/>
    <property type="match status" value="1"/>
</dbReference>
<dbReference type="Pfam" id="PF01135">
    <property type="entry name" value="PCMT"/>
    <property type="match status" value="1"/>
</dbReference>
<dbReference type="InterPro" id="IPR000682">
    <property type="entry name" value="PCMT"/>
</dbReference>
<dbReference type="GO" id="GO:0004719">
    <property type="term" value="F:protein-L-isoaspartate (D-aspartate) O-methyltransferase activity"/>
    <property type="evidence" value="ECO:0007669"/>
    <property type="project" value="UniProtKB-EC"/>
</dbReference>
<evidence type="ECO:0000256" key="3">
    <source>
        <dbReference type="ARBA" id="ARBA00011890"/>
    </source>
</evidence>
<keyword evidence="6 10" id="KW-0489">Methyltransferase</keyword>
<evidence type="ECO:0000313" key="10">
    <source>
        <dbReference type="EMBL" id="MDT0632421.1"/>
    </source>
</evidence>
<reference evidence="10 11" key="1">
    <citation type="submission" date="2023-09" db="EMBL/GenBank/DDBJ databases">
        <authorList>
            <person name="Rey-Velasco X."/>
        </authorList>
    </citation>
    <scope>NUCLEOTIDE SEQUENCE [LARGE SCALE GENOMIC DNA]</scope>
    <source>
        <strain evidence="10 11">F394</strain>
    </source>
</reference>
<evidence type="ECO:0000256" key="2">
    <source>
        <dbReference type="ARBA" id="ARBA00005369"/>
    </source>
</evidence>
<dbReference type="RefSeq" id="WP_311664284.1">
    <property type="nucleotide sequence ID" value="NZ_JAVRHT010000027.1"/>
</dbReference>
<evidence type="ECO:0000256" key="5">
    <source>
        <dbReference type="ARBA" id="ARBA00022490"/>
    </source>
</evidence>
<evidence type="ECO:0000256" key="1">
    <source>
        <dbReference type="ARBA" id="ARBA00004496"/>
    </source>
</evidence>
<evidence type="ECO:0000256" key="9">
    <source>
        <dbReference type="NCBIfam" id="TIGR00080"/>
    </source>
</evidence>